<dbReference type="SUPFAM" id="SSF53098">
    <property type="entry name" value="Ribonuclease H-like"/>
    <property type="match status" value="1"/>
</dbReference>
<dbReference type="AlphaFoldDB" id="A0A5S9P6G6"/>
<keyword evidence="3" id="KW-1185">Reference proteome</keyword>
<dbReference type="Pfam" id="PF00665">
    <property type="entry name" value="rve"/>
    <property type="match status" value="1"/>
</dbReference>
<dbReference type="GO" id="GO:0003676">
    <property type="term" value="F:nucleic acid binding"/>
    <property type="evidence" value="ECO:0007669"/>
    <property type="project" value="InterPro"/>
</dbReference>
<evidence type="ECO:0000259" key="1">
    <source>
        <dbReference type="PROSITE" id="PS50994"/>
    </source>
</evidence>
<reference evidence="2 3" key="1">
    <citation type="submission" date="2019-11" db="EMBL/GenBank/DDBJ databases">
        <authorList>
            <person name="Holert J."/>
        </authorList>
    </citation>
    <scope>NUCLEOTIDE SEQUENCE [LARGE SCALE GENOMIC DNA]</scope>
    <source>
        <strain evidence="2">SB11_3</strain>
    </source>
</reference>
<proteinExistence type="predicted"/>
<dbReference type="Proteomes" id="UP000441399">
    <property type="component" value="Unassembled WGS sequence"/>
</dbReference>
<dbReference type="Gene3D" id="3.30.420.10">
    <property type="entry name" value="Ribonuclease H-like superfamily/Ribonuclease H"/>
    <property type="match status" value="1"/>
</dbReference>
<dbReference type="InterPro" id="IPR012337">
    <property type="entry name" value="RNaseH-like_sf"/>
</dbReference>
<dbReference type="PANTHER" id="PTHR46889:SF4">
    <property type="entry name" value="TRANSPOSASE INSO FOR INSERTION SEQUENCE ELEMENT IS911B-RELATED"/>
    <property type="match status" value="1"/>
</dbReference>
<dbReference type="GO" id="GO:0015074">
    <property type="term" value="P:DNA integration"/>
    <property type="evidence" value="ECO:0007669"/>
    <property type="project" value="InterPro"/>
</dbReference>
<organism evidence="2 3">
    <name type="scientific">BD1-7 clade bacterium</name>
    <dbReference type="NCBI Taxonomy" id="2029982"/>
    <lineage>
        <taxon>Bacteria</taxon>
        <taxon>Pseudomonadati</taxon>
        <taxon>Pseudomonadota</taxon>
        <taxon>Gammaproteobacteria</taxon>
        <taxon>Cellvibrionales</taxon>
        <taxon>Spongiibacteraceae</taxon>
        <taxon>BD1-7 clade</taxon>
    </lineage>
</organism>
<protein>
    <recommendedName>
        <fullName evidence="1">Integrase catalytic domain-containing protein</fullName>
    </recommendedName>
</protein>
<dbReference type="EMBL" id="CACSIO010000005">
    <property type="protein sequence ID" value="CAA0098947.1"/>
    <property type="molecule type" value="Genomic_DNA"/>
</dbReference>
<evidence type="ECO:0000313" key="2">
    <source>
        <dbReference type="EMBL" id="CAA0098947.1"/>
    </source>
</evidence>
<gene>
    <name evidence="2" type="ORF">OPDIPICF_04218</name>
</gene>
<dbReference type="PROSITE" id="PS50994">
    <property type="entry name" value="INTEGRASE"/>
    <property type="match status" value="1"/>
</dbReference>
<accession>A0A5S9P6G6</accession>
<dbReference type="NCBIfam" id="NF033516">
    <property type="entry name" value="transpos_IS3"/>
    <property type="match status" value="1"/>
</dbReference>
<evidence type="ECO:0000313" key="3">
    <source>
        <dbReference type="Proteomes" id="UP000441399"/>
    </source>
</evidence>
<dbReference type="InterPro" id="IPR050900">
    <property type="entry name" value="Transposase_IS3/IS150/IS904"/>
</dbReference>
<dbReference type="InterPro" id="IPR001584">
    <property type="entry name" value="Integrase_cat-core"/>
</dbReference>
<dbReference type="Pfam" id="PF13333">
    <property type="entry name" value="rve_2"/>
    <property type="match status" value="1"/>
</dbReference>
<dbReference type="InterPro" id="IPR036397">
    <property type="entry name" value="RNaseH_sf"/>
</dbReference>
<sequence>MREAGLVGTAARIYRRHALPENSCRNVPNLRRDAGAPDGVNQQWAGDVTYMRVNGEWRYLAVIMDLYSRRIVGWAFDRTRISALTLKALRKALSTRLCEPSMLFHSDKGAEYGAHDYQRALREHGIKPSMNRPKTMTDNIHVESFFRTLKTESFHDLYFEGASDLKDKLKRYIEIYYNKKRIHSSLGYRTPDEYEKMVA</sequence>
<dbReference type="InterPro" id="IPR048020">
    <property type="entry name" value="Transpos_IS3"/>
</dbReference>
<feature type="domain" description="Integrase catalytic" evidence="1">
    <location>
        <begin position="33"/>
        <end position="199"/>
    </location>
</feature>
<dbReference type="PANTHER" id="PTHR46889">
    <property type="entry name" value="TRANSPOSASE INSF FOR INSERTION SEQUENCE IS3B-RELATED"/>
    <property type="match status" value="1"/>
</dbReference>
<name>A0A5S9P6G6_9GAMM</name>